<dbReference type="AlphaFoldDB" id="A0A1U9YLP5"/>
<dbReference type="Proteomes" id="UP000192727">
    <property type="component" value="Chromosome"/>
</dbReference>
<dbReference type="EMBL" id="CP020557">
    <property type="protein sequence ID" value="ARF67689.1"/>
    <property type="molecule type" value="Genomic_DNA"/>
</dbReference>
<name>A0A1U9YLP5_9BACL</name>
<organism evidence="1 2">
    <name type="scientific">Paenibacillus larvae subsp. pulvifaciens</name>
    <dbReference type="NCBI Taxonomy" id="1477"/>
    <lineage>
        <taxon>Bacteria</taxon>
        <taxon>Bacillati</taxon>
        <taxon>Bacillota</taxon>
        <taxon>Bacilli</taxon>
        <taxon>Bacillales</taxon>
        <taxon>Paenibacillaceae</taxon>
        <taxon>Paenibacillus</taxon>
    </lineage>
</organism>
<gene>
    <name evidence="1" type="ORF">B7C51_07420</name>
</gene>
<protein>
    <submittedName>
        <fullName evidence="1">Uncharacterized protein</fullName>
    </submittedName>
</protein>
<sequence>MYSPPFFLTKELYQLIYLYESRSEYIPYSFILLKKEECVEMQAQTEKAWPPIRRRLIDE</sequence>
<evidence type="ECO:0000313" key="2">
    <source>
        <dbReference type="Proteomes" id="UP000192727"/>
    </source>
</evidence>
<reference evidence="1 2" key="1">
    <citation type="submission" date="2017-03" db="EMBL/GenBank/DDBJ databases">
        <title>Paenibacillus larvae genome sequencing.</title>
        <authorList>
            <person name="Dingman D.W."/>
        </authorList>
    </citation>
    <scope>NUCLEOTIDE SEQUENCE [LARGE SCALE GENOMIC DNA]</scope>
    <source>
        <strain evidence="1 2">SAG 10367</strain>
    </source>
</reference>
<accession>A0A1U9YLP5</accession>
<evidence type="ECO:0000313" key="1">
    <source>
        <dbReference type="EMBL" id="ARF67689.1"/>
    </source>
</evidence>
<proteinExistence type="predicted"/>